<evidence type="ECO:0000313" key="1">
    <source>
        <dbReference type="EMBL" id="CAG9615137.1"/>
    </source>
</evidence>
<dbReference type="Proteomes" id="UP000789423">
    <property type="component" value="Unassembled WGS sequence"/>
</dbReference>
<evidence type="ECO:0008006" key="3">
    <source>
        <dbReference type="Google" id="ProtNLM"/>
    </source>
</evidence>
<organism evidence="1 2">
    <name type="scientific">Bacillus rhizoplanae</name>
    <dbReference type="NCBI Taxonomy" id="2880966"/>
    <lineage>
        <taxon>Bacteria</taxon>
        <taxon>Bacillati</taxon>
        <taxon>Bacillota</taxon>
        <taxon>Bacilli</taxon>
        <taxon>Bacillales</taxon>
        <taxon>Bacillaceae</taxon>
        <taxon>Bacillus</taxon>
    </lineage>
</organism>
<proteinExistence type="predicted"/>
<keyword evidence="2" id="KW-1185">Reference proteome</keyword>
<gene>
    <name evidence="1" type="ORF">BACCIP111899_04373</name>
</gene>
<dbReference type="RefSeq" id="WP_230577043.1">
    <property type="nucleotide sequence ID" value="NZ_CAKJTI010000062.1"/>
</dbReference>
<accession>A0ABM8YH96</accession>
<reference evidence="1 2" key="1">
    <citation type="submission" date="2021-10" db="EMBL/GenBank/DDBJ databases">
        <authorList>
            <person name="Criscuolo A."/>
        </authorList>
    </citation>
    <scope>NUCLEOTIDE SEQUENCE [LARGE SCALE GENOMIC DNA]</scope>
    <source>
        <strain evidence="2">CIP 111899</strain>
    </source>
</reference>
<name>A0ABM8YH96_9BACI</name>
<evidence type="ECO:0000313" key="2">
    <source>
        <dbReference type="Proteomes" id="UP000789423"/>
    </source>
</evidence>
<comment type="caution">
    <text evidence="1">The sequence shown here is derived from an EMBL/GenBank/DDBJ whole genome shotgun (WGS) entry which is preliminary data.</text>
</comment>
<dbReference type="EMBL" id="CAKJTI010000062">
    <property type="protein sequence ID" value="CAG9615137.1"/>
    <property type="molecule type" value="Genomic_DNA"/>
</dbReference>
<sequence length="85" mass="9756">MEKEEFRAILFAVNGMTIYMQTKLEAIRKASKYCNVTQKSIKEHIDKMGVVSERALKTKSSYGKTMARAEAISINQLEKRLAREN</sequence>
<protein>
    <recommendedName>
        <fullName evidence="3">DNA-binding protein</fullName>
    </recommendedName>
</protein>